<dbReference type="InterPro" id="IPR036390">
    <property type="entry name" value="WH_DNA-bd_sf"/>
</dbReference>
<dbReference type="SUPFAM" id="SSF46785">
    <property type="entry name" value="Winged helix' DNA-binding domain"/>
    <property type="match status" value="1"/>
</dbReference>
<dbReference type="InterPro" id="IPR000847">
    <property type="entry name" value="LysR_HTH_N"/>
</dbReference>
<evidence type="ECO:0000259" key="6">
    <source>
        <dbReference type="PROSITE" id="PS50931"/>
    </source>
</evidence>
<name>A0A285VLK4_9MICO</name>
<dbReference type="NCBIfam" id="TIGR03298">
    <property type="entry name" value="argP"/>
    <property type="match status" value="1"/>
</dbReference>
<evidence type="ECO:0000313" key="7">
    <source>
        <dbReference type="EMBL" id="SOC54955.1"/>
    </source>
</evidence>
<accession>A0A285VLK4</accession>
<dbReference type="STRING" id="1122622.GCA_000421185_00995"/>
<evidence type="ECO:0000256" key="2">
    <source>
        <dbReference type="ARBA" id="ARBA00023015"/>
    </source>
</evidence>
<dbReference type="PANTHER" id="PTHR30579:SF2">
    <property type="entry name" value="HTH-TYPE TRANSCRIPTIONAL REGULATOR ARGP"/>
    <property type="match status" value="1"/>
</dbReference>
<dbReference type="Pfam" id="PF00126">
    <property type="entry name" value="HTH_1"/>
    <property type="match status" value="1"/>
</dbReference>
<dbReference type="AlphaFoldDB" id="A0A285VLK4"/>
<keyword evidence="5" id="KW-0804">Transcription</keyword>
<feature type="domain" description="HTH lysR-type" evidence="6">
    <location>
        <begin position="1"/>
        <end position="59"/>
    </location>
</feature>
<dbReference type="SUPFAM" id="SSF53850">
    <property type="entry name" value="Periplasmic binding protein-like II"/>
    <property type="match status" value="1"/>
</dbReference>
<dbReference type="PANTHER" id="PTHR30579">
    <property type="entry name" value="TRANSCRIPTIONAL REGULATOR"/>
    <property type="match status" value="1"/>
</dbReference>
<keyword evidence="8" id="KW-1185">Reference proteome</keyword>
<dbReference type="GO" id="GO:0003700">
    <property type="term" value="F:DNA-binding transcription factor activity"/>
    <property type="evidence" value="ECO:0007669"/>
    <property type="project" value="InterPro"/>
</dbReference>
<evidence type="ECO:0000313" key="8">
    <source>
        <dbReference type="Proteomes" id="UP000219688"/>
    </source>
</evidence>
<dbReference type="InterPro" id="IPR005119">
    <property type="entry name" value="LysR_subst-bd"/>
</dbReference>
<dbReference type="PROSITE" id="PS50931">
    <property type="entry name" value="HTH_LYSR"/>
    <property type="match status" value="1"/>
</dbReference>
<dbReference type="Pfam" id="PF03466">
    <property type="entry name" value="LysR_substrate"/>
    <property type="match status" value="1"/>
</dbReference>
<evidence type="ECO:0000256" key="5">
    <source>
        <dbReference type="ARBA" id="ARBA00023163"/>
    </source>
</evidence>
<dbReference type="Gene3D" id="1.10.10.10">
    <property type="entry name" value="Winged helix-like DNA-binding domain superfamily/Winged helix DNA-binding domain"/>
    <property type="match status" value="1"/>
</dbReference>
<organism evidence="7 8">
    <name type="scientific">Ornithinimicrobium cerasi</name>
    <dbReference type="NCBI Taxonomy" id="2248773"/>
    <lineage>
        <taxon>Bacteria</taxon>
        <taxon>Bacillati</taxon>
        <taxon>Actinomycetota</taxon>
        <taxon>Actinomycetes</taxon>
        <taxon>Micrococcales</taxon>
        <taxon>Ornithinimicrobiaceae</taxon>
        <taxon>Ornithinimicrobium</taxon>
    </lineage>
</organism>
<evidence type="ECO:0000256" key="4">
    <source>
        <dbReference type="ARBA" id="ARBA00023159"/>
    </source>
</evidence>
<sequence length="312" mass="33752">MSLDPVALATLSAVVQERTFERAAVRLRVTPSAVSQRIKALERSVGQVVVSRTKPVTPTPAGEVLVRLAGHWDLLVHDALVELVPDRDTAAHPQVPVVVNADSLATWILPPLALAQEELGIALDVVREDEEHASDLVRSGAALAAVTADPTPVAGCRITPLGSLRYLAVCTPAFRDRWLPRGVRAADLDRAPMVRFDRKDTMQHRVARRWVRRDITPPSTFIGSSQEFAEAVRLGMGWALMPAAWAEEGIRAGQLVPVGPRPRHDVPLHWLAWRLPSRTLDVLTRHVTAGAAAALVRRGPGQTPGGGTIGES</sequence>
<dbReference type="InterPro" id="IPR036388">
    <property type="entry name" value="WH-like_DNA-bd_sf"/>
</dbReference>
<dbReference type="InterPro" id="IPR050176">
    <property type="entry name" value="LTTR"/>
</dbReference>
<dbReference type="EMBL" id="OBQK01000004">
    <property type="protein sequence ID" value="SOC54955.1"/>
    <property type="molecule type" value="Genomic_DNA"/>
</dbReference>
<dbReference type="Proteomes" id="UP000219688">
    <property type="component" value="Unassembled WGS sequence"/>
</dbReference>
<dbReference type="NCBIfam" id="NF002964">
    <property type="entry name" value="PRK03635.1"/>
    <property type="match status" value="1"/>
</dbReference>
<proteinExistence type="inferred from homology"/>
<reference evidence="8" key="1">
    <citation type="submission" date="2017-08" db="EMBL/GenBank/DDBJ databases">
        <authorList>
            <person name="Varghese N."/>
            <person name="Submissions S."/>
        </authorList>
    </citation>
    <scope>NUCLEOTIDE SEQUENCE [LARGE SCALE GENOMIC DNA]</scope>
    <source>
        <strain evidence="8">USBA17B2</strain>
    </source>
</reference>
<keyword evidence="2" id="KW-0805">Transcription regulation</keyword>
<gene>
    <name evidence="7" type="ORF">SAMN05421879_10480</name>
</gene>
<keyword evidence="3" id="KW-0238">DNA-binding</keyword>
<comment type="similarity">
    <text evidence="1">Belongs to the LysR transcriptional regulatory family.</text>
</comment>
<keyword evidence="4" id="KW-0010">Activator</keyword>
<dbReference type="RefSeq" id="WP_097187728.1">
    <property type="nucleotide sequence ID" value="NZ_OBQK01000004.1"/>
</dbReference>
<dbReference type="InterPro" id="IPR017685">
    <property type="entry name" value="ArgP"/>
</dbReference>
<dbReference type="Gene3D" id="3.40.190.290">
    <property type="match status" value="1"/>
</dbReference>
<protein>
    <submittedName>
        <fullName evidence="7">LysR family transcriptional regulator, chromosome initiation inhibitor</fullName>
    </submittedName>
</protein>
<dbReference type="GO" id="GO:0003677">
    <property type="term" value="F:DNA binding"/>
    <property type="evidence" value="ECO:0007669"/>
    <property type="project" value="UniProtKB-KW"/>
</dbReference>
<evidence type="ECO:0000256" key="1">
    <source>
        <dbReference type="ARBA" id="ARBA00009437"/>
    </source>
</evidence>
<evidence type="ECO:0000256" key="3">
    <source>
        <dbReference type="ARBA" id="ARBA00023125"/>
    </source>
</evidence>